<accession>A0A8H6YW89</accession>
<dbReference type="EMBL" id="JACAZI010000002">
    <property type="protein sequence ID" value="KAF7368250.1"/>
    <property type="molecule type" value="Genomic_DNA"/>
</dbReference>
<dbReference type="SUPFAM" id="SSF89372">
    <property type="entry name" value="Fucose-specific lectin"/>
    <property type="match status" value="3"/>
</dbReference>
<evidence type="ECO:0000313" key="3">
    <source>
        <dbReference type="EMBL" id="KAF7368250.1"/>
    </source>
</evidence>
<evidence type="ECO:0008006" key="5">
    <source>
        <dbReference type="Google" id="ProtNLM"/>
    </source>
</evidence>
<reference evidence="3" key="1">
    <citation type="submission" date="2020-05" db="EMBL/GenBank/DDBJ databases">
        <title>Mycena genomes resolve the evolution of fungal bioluminescence.</title>
        <authorList>
            <person name="Tsai I.J."/>
        </authorList>
    </citation>
    <scope>NUCLEOTIDE SEQUENCE</scope>
    <source>
        <strain evidence="3">CCC161011</strain>
    </source>
</reference>
<evidence type="ECO:0000313" key="4">
    <source>
        <dbReference type="Proteomes" id="UP000620124"/>
    </source>
</evidence>
<comment type="caution">
    <text evidence="3">The sequence shown here is derived from an EMBL/GenBank/DDBJ whole genome shotgun (WGS) entry which is preliminary data.</text>
</comment>
<sequence>MSSDTNKVAIAAAAGSDDIRIFYGVNGSIWQRVTNDSYPTPLTFQAKVQVPGTYAPAVGSKLSCLYPDESNISLFYQTKDNAIREIRYTAGSRTTQSGWFMSDFVQPDAMPGTHIATVQNSGGDRTMIFFQDKDGYVCSRRANDWVWGAAVRIFQAPSATPIAATTWSDTNIRLYYLNGMDSVKYYNGSFKGNWILGNFVNTMTFRLTTGGKKVDSMAAVSWPGPQIRLYMHATDGSVMELSRGPYWDERGDDAPPVTVATTHPNVGISALTRGSSNKGTSVYIYYASLAKIIQQRSGIAAIGQWLPSTATADMAWSPEAAMADITDLMPVVNSSRNSLAGTDLEYDPNESPDVTVHNPRPPPDQHPIAISAMPWPGSVRVYTQNGDGLIRQGSLMDSRLDQVAGRYLETWQSETLSELCAPWSNLCCISWGNSPNDKLATIFYQTRDNVIHEMRINDRGQWIVSGFTQSNAMPGTAIAATRTQTADRCMIFFQDKDGFLCYQRAIGWVWEAAVRLCKAVTYTSIAVTTWSNGKDVRLYFQDINKQLRELFVTFDDKWSGTWFVGTLKMPDFRGIAAMSWQGPHISLYVQAPDKRIHELSCGPDFRYLESVLDTGPNPVLLNTGIAAFSAASTARTCYGRVYWANSEKLLQQRSCSDNRWQPANAIGDLSPCGGPLGDIGPVTLNQLVDQGNRISDNVTSIVAVNTSLSQSVQALSAKFQRELQSRADKAIKAIGVLAHSIEDLSKASEPADSLVALCKGQSVAVSKVFDGLYDMSKAIAEEGVDLATDITYQQAVIELRIVRVETIRTLSETMRTNEEKVVKFHQEEITNYEAHIKTLEKAKQDAKDKQDEAERLRILRDVFTLGLGEIGDWGNLKDAMNYADALISKSNNEIKTNRTEIQTAQTAIGEINKRLERFTQLKSQLDGFGPVLNKQTEIMIALADRVKQMQNHILDVGVFLAGLVGKASVLAVKHAARDLATSVLAIETTMITNTKLTGVFITNPDSMDVTLQAIANSPVEPTPVDDLI</sequence>
<dbReference type="Gene3D" id="2.120.10.70">
    <property type="entry name" value="Fucose-specific lectin"/>
    <property type="match status" value="2"/>
</dbReference>
<organism evidence="3 4">
    <name type="scientific">Mycena venus</name>
    <dbReference type="NCBI Taxonomy" id="2733690"/>
    <lineage>
        <taxon>Eukaryota</taxon>
        <taxon>Fungi</taxon>
        <taxon>Dikarya</taxon>
        <taxon>Basidiomycota</taxon>
        <taxon>Agaricomycotina</taxon>
        <taxon>Agaricomycetes</taxon>
        <taxon>Agaricomycetidae</taxon>
        <taxon>Agaricales</taxon>
        <taxon>Marasmiineae</taxon>
        <taxon>Mycenaceae</taxon>
        <taxon>Mycena</taxon>
    </lineage>
</organism>
<feature type="coiled-coil region" evidence="2">
    <location>
        <begin position="822"/>
        <end position="859"/>
    </location>
</feature>
<keyword evidence="4" id="KW-1185">Reference proteome</keyword>
<comment type="similarity">
    <text evidence="1">Belongs to the fungal fucose-specific lectin family.</text>
</comment>
<evidence type="ECO:0000256" key="2">
    <source>
        <dbReference type="SAM" id="Coils"/>
    </source>
</evidence>
<dbReference type="Gene3D" id="2.40.128.190">
    <property type="match status" value="2"/>
</dbReference>
<dbReference type="AlphaFoldDB" id="A0A8H6YW89"/>
<dbReference type="Pfam" id="PF07938">
    <property type="entry name" value="Fungal_lectin"/>
    <property type="match status" value="2"/>
</dbReference>
<dbReference type="Proteomes" id="UP000620124">
    <property type="component" value="Unassembled WGS sequence"/>
</dbReference>
<dbReference type="InterPro" id="IPR012475">
    <property type="entry name" value="Fungal_lectin"/>
</dbReference>
<gene>
    <name evidence="3" type="ORF">MVEN_00145100</name>
</gene>
<name>A0A8H6YW89_9AGAR</name>
<protein>
    <recommendedName>
        <fullName evidence="5">Fucose-specific lectin</fullName>
    </recommendedName>
</protein>
<dbReference type="OrthoDB" id="3049526at2759"/>
<evidence type="ECO:0000256" key="1">
    <source>
        <dbReference type="ARBA" id="ARBA00009042"/>
    </source>
</evidence>
<proteinExistence type="inferred from homology"/>
<keyword evidence="2" id="KW-0175">Coiled coil</keyword>